<dbReference type="SUPFAM" id="SSF50969">
    <property type="entry name" value="YVTN repeat-like/Quinoprotein amine dehydrogenase"/>
    <property type="match status" value="1"/>
</dbReference>
<keyword evidence="1" id="KW-0812">Transmembrane</keyword>
<evidence type="ECO:0000313" key="2">
    <source>
        <dbReference type="EMBL" id="GIF00489.1"/>
    </source>
</evidence>
<evidence type="ECO:0000313" key="3">
    <source>
        <dbReference type="Proteomes" id="UP000636960"/>
    </source>
</evidence>
<accession>A0A919K8K8</accession>
<dbReference type="NCBIfam" id="TIGR02276">
    <property type="entry name" value="beta_rpt_yvtn"/>
    <property type="match status" value="2"/>
</dbReference>
<sequence>MPPQLLTEINSPVRESRLSAVDKLSRLAHGADLTMAAAARMALRHLTEDDSRSVAAAAAAALERSSVRVNPDRVEFGEVPPETPRLIADVEVEGPPLAVGAATVTASGPGLRAMLDGRRLRIVWLPRSEWLDGSVTVRGPAGWADVRVTGQVSSGPMSRAALEARLRAAAGVVTAGDLRTAQVTVLPPGPLPPPPRPVAPRRRRHLGTSVLIAALTALVLLGGAGVTWALVNNRQPAPPTVAAPSLPVAAAPTVSAADSAHEHGASITKVPLAQKVRSLARPTVAGTIRVGAEPEGVAVSPDGRTLYVANQGSKILSVVDARTRKVSSSVTLRNTPRFVTVSRDGKLVYVSMYEADKSGSGVAVLDVGTRKVSKHLATGPQPFALAVGPDNRLWVPIHSHAKLEIFTAGEQHAAGAVAVPENPHAVAFSGDLKRAFTANHESNAVAVIDMRTDRTLRSVPVSRSPHSIAVSPDGRRVLVAGYEADAADLIDALTLKRTGPFRVGSKPQSVAFSTDGAHGYVVNEGGNSVTVLDGRTGKVTATVKVGRSPRTIAMSPDGRSAYVTNGADNTVSILRVGA</sequence>
<protein>
    <submittedName>
        <fullName evidence="2">Uncharacterized protein</fullName>
    </submittedName>
</protein>
<keyword evidence="1" id="KW-0472">Membrane</keyword>
<evidence type="ECO:0000256" key="1">
    <source>
        <dbReference type="SAM" id="Phobius"/>
    </source>
</evidence>
<keyword evidence="3" id="KW-1185">Reference proteome</keyword>
<dbReference type="PANTHER" id="PTHR47197:SF3">
    <property type="entry name" value="DIHYDRO-HEME D1 DEHYDROGENASE"/>
    <property type="match status" value="1"/>
</dbReference>
<dbReference type="Proteomes" id="UP000636960">
    <property type="component" value="Unassembled WGS sequence"/>
</dbReference>
<dbReference type="AlphaFoldDB" id="A0A919K8K8"/>
<dbReference type="InterPro" id="IPR019405">
    <property type="entry name" value="Lactonase_7-beta_prop"/>
</dbReference>
<feature type="transmembrane region" description="Helical" evidence="1">
    <location>
        <begin position="210"/>
        <end position="231"/>
    </location>
</feature>
<dbReference type="InterPro" id="IPR051200">
    <property type="entry name" value="Host-pathogen_enzymatic-act"/>
</dbReference>
<gene>
    <name evidence="2" type="ORF">Ari01nite_79530</name>
</gene>
<reference evidence="2" key="1">
    <citation type="submission" date="2021-01" db="EMBL/GenBank/DDBJ databases">
        <title>Whole genome shotgun sequence of Actinoplanes rishiriensis NBRC 108556.</title>
        <authorList>
            <person name="Komaki H."/>
            <person name="Tamura T."/>
        </authorList>
    </citation>
    <scope>NUCLEOTIDE SEQUENCE</scope>
    <source>
        <strain evidence="2">NBRC 108556</strain>
    </source>
</reference>
<dbReference type="Pfam" id="PF10282">
    <property type="entry name" value="Lactonase"/>
    <property type="match status" value="1"/>
</dbReference>
<dbReference type="PANTHER" id="PTHR47197">
    <property type="entry name" value="PROTEIN NIRF"/>
    <property type="match status" value="1"/>
</dbReference>
<name>A0A919K8K8_9ACTN</name>
<dbReference type="InterPro" id="IPR011964">
    <property type="entry name" value="YVTN_b-propeller_repeat"/>
</dbReference>
<dbReference type="InterPro" id="IPR011044">
    <property type="entry name" value="Quino_amine_DH_bsu"/>
</dbReference>
<dbReference type="Gene3D" id="2.130.10.10">
    <property type="entry name" value="YVTN repeat-like/Quinoprotein amine dehydrogenase"/>
    <property type="match status" value="2"/>
</dbReference>
<comment type="caution">
    <text evidence="2">The sequence shown here is derived from an EMBL/GenBank/DDBJ whole genome shotgun (WGS) entry which is preliminary data.</text>
</comment>
<proteinExistence type="predicted"/>
<dbReference type="InterPro" id="IPR015943">
    <property type="entry name" value="WD40/YVTN_repeat-like_dom_sf"/>
</dbReference>
<organism evidence="2 3">
    <name type="scientific">Paractinoplanes rishiriensis</name>
    <dbReference type="NCBI Taxonomy" id="1050105"/>
    <lineage>
        <taxon>Bacteria</taxon>
        <taxon>Bacillati</taxon>
        <taxon>Actinomycetota</taxon>
        <taxon>Actinomycetes</taxon>
        <taxon>Micromonosporales</taxon>
        <taxon>Micromonosporaceae</taxon>
        <taxon>Paractinoplanes</taxon>
    </lineage>
</organism>
<keyword evidence="1" id="KW-1133">Transmembrane helix</keyword>
<dbReference type="EMBL" id="BOMV01000083">
    <property type="protein sequence ID" value="GIF00489.1"/>
    <property type="molecule type" value="Genomic_DNA"/>
</dbReference>